<dbReference type="PROSITE" id="PS00135">
    <property type="entry name" value="TRYPSIN_SER"/>
    <property type="match status" value="1"/>
</dbReference>
<evidence type="ECO:0000256" key="1">
    <source>
        <dbReference type="ARBA" id="ARBA00004613"/>
    </source>
</evidence>
<dbReference type="Proteomes" id="UP000429523">
    <property type="component" value="Unassembled WGS sequence"/>
</dbReference>
<feature type="domain" description="Peptidase S1" evidence="9">
    <location>
        <begin position="1"/>
        <end position="151"/>
    </location>
</feature>
<dbReference type="InterPro" id="IPR009003">
    <property type="entry name" value="Peptidase_S1_PA"/>
</dbReference>
<dbReference type="InterPro" id="IPR001314">
    <property type="entry name" value="Peptidase_S1A"/>
</dbReference>
<dbReference type="Pfam" id="PF00089">
    <property type="entry name" value="Trypsin"/>
    <property type="match status" value="1"/>
</dbReference>
<keyword evidence="7" id="KW-0325">Glycoprotein</keyword>
<feature type="compositionally biased region" description="Polar residues" evidence="8">
    <location>
        <begin position="337"/>
        <end position="351"/>
    </location>
</feature>
<dbReference type="InterPro" id="IPR043504">
    <property type="entry name" value="Peptidase_S1_PA_chymotrypsin"/>
</dbReference>
<dbReference type="Proteomes" id="UP000440732">
    <property type="component" value="Unassembled WGS sequence"/>
</dbReference>
<keyword evidence="6" id="KW-1015">Disulfide bond</keyword>
<reference evidence="14 15" key="1">
    <citation type="submission" date="2018-08" db="EMBL/GenBank/DDBJ databases">
        <title>Genomic investigation of the strawberry pathogen Phytophthora fragariae indicates pathogenicity is determined by transcriptional variation in three key races.</title>
        <authorList>
            <person name="Adams T.M."/>
            <person name="Armitage A.D."/>
            <person name="Sobczyk M.K."/>
            <person name="Bates H.J."/>
            <person name="Dunwell J.M."/>
            <person name="Nellist C.F."/>
            <person name="Harrison R.J."/>
        </authorList>
    </citation>
    <scope>NUCLEOTIDE SEQUENCE [LARGE SCALE GENOMIC DNA]</scope>
    <source>
        <strain evidence="13 15">NOV-27</strain>
        <strain evidence="12 16">NOV-5</strain>
        <strain evidence="11 17">NOV-71</strain>
        <strain evidence="10 14">NOV-9</strain>
    </source>
</reference>
<dbReference type="SUPFAM" id="SSF50494">
    <property type="entry name" value="Trypsin-like serine proteases"/>
    <property type="match status" value="1"/>
</dbReference>
<keyword evidence="5" id="KW-0843">Virulence</keyword>
<evidence type="ECO:0000256" key="5">
    <source>
        <dbReference type="ARBA" id="ARBA00023026"/>
    </source>
</evidence>
<comment type="subcellular location">
    <subcellularLocation>
        <location evidence="1">Secreted</location>
    </subcellularLocation>
</comment>
<evidence type="ECO:0000256" key="8">
    <source>
        <dbReference type="SAM" id="MobiDB-lite"/>
    </source>
</evidence>
<evidence type="ECO:0000313" key="10">
    <source>
        <dbReference type="EMBL" id="KAE8938301.1"/>
    </source>
</evidence>
<feature type="compositionally biased region" description="Polar residues" evidence="8">
    <location>
        <begin position="185"/>
        <end position="200"/>
    </location>
</feature>
<dbReference type="EMBL" id="QXGB01004972">
    <property type="protein sequence ID" value="KAE9164417.1"/>
    <property type="molecule type" value="Genomic_DNA"/>
</dbReference>
<gene>
    <name evidence="13" type="ORF">PF005_g30042</name>
    <name evidence="12" type="ORF">PF006_g29207</name>
    <name evidence="11" type="ORF">PF007_g31018</name>
    <name evidence="10" type="ORF">PF009_g11819</name>
</gene>
<dbReference type="PANTHER" id="PTHR24276:SF98">
    <property type="entry name" value="FI18310P1-RELATED"/>
    <property type="match status" value="1"/>
</dbReference>
<feature type="compositionally biased region" description="Polar residues" evidence="8">
    <location>
        <begin position="307"/>
        <end position="319"/>
    </location>
</feature>
<evidence type="ECO:0000256" key="3">
    <source>
        <dbReference type="ARBA" id="ARBA00022525"/>
    </source>
</evidence>
<dbReference type="InterPro" id="IPR050430">
    <property type="entry name" value="Peptidase_S1"/>
</dbReference>
<feature type="compositionally biased region" description="Basic and acidic residues" evidence="8">
    <location>
        <begin position="291"/>
        <end position="302"/>
    </location>
</feature>
<dbReference type="GO" id="GO:0004252">
    <property type="term" value="F:serine-type endopeptidase activity"/>
    <property type="evidence" value="ECO:0007669"/>
    <property type="project" value="InterPro"/>
</dbReference>
<comment type="caution">
    <text evidence="13">The sequence shown here is derived from an EMBL/GenBank/DDBJ whole genome shotgun (WGS) entry which is preliminary data.</text>
</comment>
<comment type="similarity">
    <text evidence="2">Belongs to the peptidase S1 family.</text>
</comment>
<evidence type="ECO:0000256" key="2">
    <source>
        <dbReference type="ARBA" id="ARBA00007664"/>
    </source>
</evidence>
<dbReference type="Gene3D" id="2.40.10.10">
    <property type="entry name" value="Trypsin-like serine proteases"/>
    <property type="match status" value="1"/>
</dbReference>
<evidence type="ECO:0000313" key="15">
    <source>
        <dbReference type="Proteomes" id="UP000433483"/>
    </source>
</evidence>
<dbReference type="Proteomes" id="UP000441208">
    <property type="component" value="Unassembled WGS sequence"/>
</dbReference>
<dbReference type="SMART" id="SM00020">
    <property type="entry name" value="Tryp_SPc"/>
    <property type="match status" value="1"/>
</dbReference>
<evidence type="ECO:0000313" key="12">
    <source>
        <dbReference type="EMBL" id="KAE9071167.1"/>
    </source>
</evidence>
<evidence type="ECO:0000256" key="6">
    <source>
        <dbReference type="ARBA" id="ARBA00023157"/>
    </source>
</evidence>
<dbReference type="PROSITE" id="PS50240">
    <property type="entry name" value="TRYPSIN_DOM"/>
    <property type="match status" value="1"/>
</dbReference>
<evidence type="ECO:0000313" key="14">
    <source>
        <dbReference type="Proteomes" id="UP000429523"/>
    </source>
</evidence>
<proteinExistence type="inferred from homology"/>
<evidence type="ECO:0000313" key="13">
    <source>
        <dbReference type="EMBL" id="KAE9164417.1"/>
    </source>
</evidence>
<feature type="compositionally biased region" description="Low complexity" evidence="8">
    <location>
        <begin position="204"/>
        <end position="229"/>
    </location>
</feature>
<keyword evidence="4" id="KW-0732">Signal</keyword>
<dbReference type="InterPro" id="IPR001254">
    <property type="entry name" value="Trypsin_dom"/>
</dbReference>
<keyword evidence="15" id="KW-1185">Reference proteome</keyword>
<organism evidence="13 15">
    <name type="scientific">Phytophthora fragariae</name>
    <dbReference type="NCBI Taxonomy" id="53985"/>
    <lineage>
        <taxon>Eukaryota</taxon>
        <taxon>Sar</taxon>
        <taxon>Stramenopiles</taxon>
        <taxon>Oomycota</taxon>
        <taxon>Peronosporomycetes</taxon>
        <taxon>Peronosporales</taxon>
        <taxon>Peronosporaceae</taxon>
        <taxon>Phytophthora</taxon>
    </lineage>
</organism>
<accession>A0A6A3VDE8</accession>
<dbReference type="PRINTS" id="PR00722">
    <property type="entry name" value="CHYMOTRYPSIN"/>
</dbReference>
<feature type="region of interest" description="Disordered" evidence="8">
    <location>
        <begin position="159"/>
        <end position="229"/>
    </location>
</feature>
<dbReference type="EMBL" id="QXGF01000569">
    <property type="protein sequence ID" value="KAE8938301.1"/>
    <property type="molecule type" value="Genomic_DNA"/>
</dbReference>
<dbReference type="EMBL" id="QXGA01004749">
    <property type="protein sequence ID" value="KAE9071167.1"/>
    <property type="molecule type" value="Genomic_DNA"/>
</dbReference>
<evidence type="ECO:0000256" key="4">
    <source>
        <dbReference type="ARBA" id="ARBA00022729"/>
    </source>
</evidence>
<dbReference type="EMBL" id="QXFZ01006158">
    <property type="protein sequence ID" value="KAE9059256.1"/>
    <property type="molecule type" value="Genomic_DNA"/>
</dbReference>
<name>A0A6A3VDE8_9STRA</name>
<dbReference type="PANTHER" id="PTHR24276">
    <property type="entry name" value="POLYSERASE-RELATED"/>
    <property type="match status" value="1"/>
</dbReference>
<feature type="region of interest" description="Disordered" evidence="8">
    <location>
        <begin position="264"/>
        <end position="351"/>
    </location>
</feature>
<evidence type="ECO:0000256" key="7">
    <source>
        <dbReference type="ARBA" id="ARBA00023180"/>
    </source>
</evidence>
<evidence type="ECO:0000313" key="16">
    <source>
        <dbReference type="Proteomes" id="UP000440732"/>
    </source>
</evidence>
<evidence type="ECO:0000259" key="9">
    <source>
        <dbReference type="PROSITE" id="PS50240"/>
    </source>
</evidence>
<dbReference type="InterPro" id="IPR033116">
    <property type="entry name" value="TRYPSIN_SER"/>
</dbReference>
<dbReference type="Proteomes" id="UP000433483">
    <property type="component" value="Unassembled WGS sequence"/>
</dbReference>
<dbReference type="GO" id="GO:0005576">
    <property type="term" value="C:extracellular region"/>
    <property type="evidence" value="ECO:0007669"/>
    <property type="project" value="UniProtKB-SubCell"/>
</dbReference>
<dbReference type="OrthoDB" id="120597at2759"/>
<dbReference type="CDD" id="cd00190">
    <property type="entry name" value="Tryp_SPc"/>
    <property type="match status" value="1"/>
</dbReference>
<sequence>MTATFGTNGSDGSGLTVPIIESFRHPLYKKKGHLYDVGLFKLEKPVKRKMAKLCAADGSDNKPYLKQLTVPVISNAECGKFKKYVGRVTEGMLCAGMGDGKDTCNGDSGGPLIVDDDIIIGCVSWGSKCGQQAGIYTRLTYVMNYIKDILAGGDGSKFNATSSSSGSMEEVSLPSSAGGSSSAATKTPVQESSESGSAEDQSTKKPTTKATKTPVAKEGSESGSDDLSGLFASDSNSASGSSDVPAWLLKYFEGSGSADLAWLFTSDSDSGRDSAIGSESAWEESGSEDAVLEKDKTIKDTKVPAVENSQDSPVQQTSVENESASTSGSESDESDLVHQSEQSEPTTIKQK</sequence>
<evidence type="ECO:0000313" key="17">
    <source>
        <dbReference type="Proteomes" id="UP000441208"/>
    </source>
</evidence>
<dbReference type="AlphaFoldDB" id="A0A6A3VDE8"/>
<keyword evidence="3" id="KW-0964">Secreted</keyword>
<feature type="compositionally biased region" description="Low complexity" evidence="8">
    <location>
        <begin position="320"/>
        <end position="329"/>
    </location>
</feature>
<evidence type="ECO:0000313" key="11">
    <source>
        <dbReference type="EMBL" id="KAE9059256.1"/>
    </source>
</evidence>
<protein>
    <recommendedName>
        <fullName evidence="9">Peptidase S1 domain-containing protein</fullName>
    </recommendedName>
</protein>
<feature type="compositionally biased region" description="Low complexity" evidence="8">
    <location>
        <begin position="162"/>
        <end position="184"/>
    </location>
</feature>
<dbReference type="GO" id="GO:0006508">
    <property type="term" value="P:proteolysis"/>
    <property type="evidence" value="ECO:0007669"/>
    <property type="project" value="InterPro"/>
</dbReference>